<proteinExistence type="predicted"/>
<keyword evidence="2" id="KW-1185">Reference proteome</keyword>
<protein>
    <submittedName>
        <fullName evidence="1">Uncharacterized protein</fullName>
    </submittedName>
</protein>
<gene>
    <name evidence="1" type="ORF">MENTE1834_LOCUS11730</name>
</gene>
<reference evidence="1" key="1">
    <citation type="submission" date="2023-11" db="EMBL/GenBank/DDBJ databases">
        <authorList>
            <person name="Poullet M."/>
        </authorList>
    </citation>
    <scope>NUCLEOTIDE SEQUENCE</scope>
    <source>
        <strain evidence="1">E1834</strain>
    </source>
</reference>
<comment type="caution">
    <text evidence="1">The sequence shown here is derived from an EMBL/GenBank/DDBJ whole genome shotgun (WGS) entry which is preliminary data.</text>
</comment>
<evidence type="ECO:0000313" key="1">
    <source>
        <dbReference type="EMBL" id="CAK5045258.1"/>
    </source>
</evidence>
<dbReference type="Proteomes" id="UP001497535">
    <property type="component" value="Unassembled WGS sequence"/>
</dbReference>
<organism evidence="1 2">
    <name type="scientific">Meloidogyne enterolobii</name>
    <name type="common">Root-knot nematode worm</name>
    <name type="synonym">Meloidogyne mayaguensis</name>
    <dbReference type="NCBI Taxonomy" id="390850"/>
    <lineage>
        <taxon>Eukaryota</taxon>
        <taxon>Metazoa</taxon>
        <taxon>Ecdysozoa</taxon>
        <taxon>Nematoda</taxon>
        <taxon>Chromadorea</taxon>
        <taxon>Rhabditida</taxon>
        <taxon>Tylenchina</taxon>
        <taxon>Tylenchomorpha</taxon>
        <taxon>Tylenchoidea</taxon>
        <taxon>Meloidogynidae</taxon>
        <taxon>Meloidogyninae</taxon>
        <taxon>Meloidogyne</taxon>
    </lineage>
</organism>
<evidence type="ECO:0000313" key="2">
    <source>
        <dbReference type="Proteomes" id="UP001497535"/>
    </source>
</evidence>
<name>A0ACB0YG60_MELEN</name>
<sequence>MQFPTNFSWVPILNCSCTVVDNDCYRPEHYTKPIICVHKSISNISTILEQPVEQPTPISSIKWVYFLLFAIIAIQLCSFVIWGLERFIFWLNDKQRRQRRHEERIFAPDLRCTGRRGSAKSFRKIWAVLSIFILARRPINRNDIGPPLPLHCVVKKDKVEVHEIELKELGVKEKNEVKRMDVKDENEKIKVKETRF</sequence>
<dbReference type="EMBL" id="CAVMJV010000011">
    <property type="protein sequence ID" value="CAK5045258.1"/>
    <property type="molecule type" value="Genomic_DNA"/>
</dbReference>
<accession>A0ACB0YG60</accession>